<feature type="binding site" evidence="2">
    <location>
        <begin position="82"/>
        <end position="83"/>
    </location>
    <ligand>
        <name>substrate</name>
    </ligand>
</feature>
<organism evidence="4">
    <name type="scientific">Candidatus Moduliflexus flocculans</name>
    <dbReference type="NCBI Taxonomy" id="1499966"/>
    <lineage>
        <taxon>Bacteria</taxon>
        <taxon>Candidatus Moduliflexota</taxon>
        <taxon>Candidatus Moduliflexia</taxon>
        <taxon>Candidatus Moduliflexales</taxon>
        <taxon>Candidatus Moduliflexaceae</taxon>
    </lineage>
</organism>
<dbReference type="PIRSF" id="PIRSF001220">
    <property type="entry name" value="L-ASNase_gatD"/>
    <property type="match status" value="1"/>
</dbReference>
<evidence type="ECO:0000313" key="5">
    <source>
        <dbReference type="Proteomes" id="UP000030700"/>
    </source>
</evidence>
<dbReference type="InterPro" id="IPR037152">
    <property type="entry name" value="L-asparaginase_N_sf"/>
</dbReference>
<proteinExistence type="predicted"/>
<dbReference type="InterPro" id="IPR036152">
    <property type="entry name" value="Asp/glu_Ase-like_sf"/>
</dbReference>
<feature type="binding site" evidence="2">
    <location>
        <position position="53"/>
    </location>
    <ligand>
        <name>substrate</name>
    </ligand>
</feature>
<dbReference type="GO" id="GO:0004067">
    <property type="term" value="F:asparaginase activity"/>
    <property type="evidence" value="ECO:0007669"/>
    <property type="project" value="UniProtKB-UniRule"/>
</dbReference>
<dbReference type="InterPro" id="IPR027474">
    <property type="entry name" value="L-asparaginase_N"/>
</dbReference>
<dbReference type="PANTHER" id="PTHR11707:SF28">
    <property type="entry name" value="60 KDA LYSOPHOSPHOLIPASE"/>
    <property type="match status" value="1"/>
</dbReference>
<feature type="active site" description="O-isoaspartyl threonine intermediate" evidence="1">
    <location>
        <position position="11"/>
    </location>
</feature>
<name>A0A0S6W0M9_9BACT</name>
<dbReference type="Pfam" id="PF00710">
    <property type="entry name" value="Asparaginase"/>
    <property type="match status" value="1"/>
</dbReference>
<evidence type="ECO:0000313" key="4">
    <source>
        <dbReference type="EMBL" id="GAK53184.1"/>
    </source>
</evidence>
<reference evidence="4" key="1">
    <citation type="journal article" date="2015" name="PeerJ">
        <title>First genomic representation of candidate bacterial phylum KSB3 points to enhanced environmental sensing as a trigger of wastewater bulking.</title>
        <authorList>
            <person name="Sekiguchi Y."/>
            <person name="Ohashi A."/>
            <person name="Parks D.H."/>
            <person name="Yamauchi T."/>
            <person name="Tyson G.W."/>
            <person name="Hugenholtz P."/>
        </authorList>
    </citation>
    <scope>NUCLEOTIDE SEQUENCE [LARGE SCALE GENOMIC DNA]</scope>
</reference>
<evidence type="ECO:0000256" key="1">
    <source>
        <dbReference type="PIRSR" id="PIRSR001220-1"/>
    </source>
</evidence>
<keyword evidence="5" id="KW-1185">Reference proteome</keyword>
<dbReference type="AlphaFoldDB" id="A0A0S6W0M9"/>
<dbReference type="HOGENOM" id="CLU_019134_4_2_0"/>
<feature type="domain" description="L-asparaginase N-terminal" evidence="3">
    <location>
        <begin position="3"/>
        <end position="154"/>
    </location>
</feature>
<dbReference type="SUPFAM" id="SSF53774">
    <property type="entry name" value="Glutaminase/Asparaginase"/>
    <property type="match status" value="1"/>
</dbReference>
<dbReference type="EMBL" id="DF820459">
    <property type="protein sequence ID" value="GAK53184.1"/>
    <property type="molecule type" value="Genomic_DNA"/>
</dbReference>
<dbReference type="Proteomes" id="UP000030700">
    <property type="component" value="Unassembled WGS sequence"/>
</dbReference>
<dbReference type="PANTHER" id="PTHR11707">
    <property type="entry name" value="L-ASPARAGINASE"/>
    <property type="match status" value="1"/>
</dbReference>
<dbReference type="PROSITE" id="PS51732">
    <property type="entry name" value="ASN_GLN_ASE_3"/>
    <property type="match status" value="1"/>
</dbReference>
<dbReference type="PRINTS" id="PR00139">
    <property type="entry name" value="ASNGLNASE"/>
</dbReference>
<gene>
    <name evidence="4" type="ORF">U14_04444</name>
</gene>
<dbReference type="Gene3D" id="3.40.50.1170">
    <property type="entry name" value="L-asparaginase, N-terminal domain"/>
    <property type="match status" value="1"/>
</dbReference>
<dbReference type="InterPro" id="IPR006034">
    <property type="entry name" value="Asparaginase/glutaminase-like"/>
</dbReference>
<evidence type="ECO:0000256" key="2">
    <source>
        <dbReference type="PIRSR" id="PIRSR001220-2"/>
    </source>
</evidence>
<accession>A0A0S6W0M9</accession>
<dbReference type="PIRSF" id="PIRSF500176">
    <property type="entry name" value="L_ASNase"/>
    <property type="match status" value="1"/>
</dbReference>
<dbReference type="STRING" id="1499966.U14_04444"/>
<sequence>MIIKIFTTGGTIDKIYFDAKSEFQVGEPQIAEVLTEANVTFAFEVESVLRKDSLDMTDDDRQLIRTHVEQDACERILVTHGTDTMIQTALALREIPGKTIVLTGAMQPARLRVSDAFFNIGFAIAAAQLMPPGVYIAMNGEIFDPRFARKNVAKHQFETITQS</sequence>
<evidence type="ECO:0000259" key="3">
    <source>
        <dbReference type="Pfam" id="PF00710"/>
    </source>
</evidence>
<protein>
    <submittedName>
        <fullName evidence="4">Putative asparaginase</fullName>
    </submittedName>
</protein>